<proteinExistence type="inferred from homology"/>
<dbReference type="Pfam" id="PF01784">
    <property type="entry name" value="DUF34_NIF3"/>
    <property type="match status" value="1"/>
</dbReference>
<evidence type="ECO:0000256" key="4">
    <source>
        <dbReference type="PIRNR" id="PIRNR037489"/>
    </source>
</evidence>
<dbReference type="EMBL" id="LK996017">
    <property type="protein sequence ID" value="CDX03165.1"/>
    <property type="molecule type" value="Genomic_DNA"/>
</dbReference>
<dbReference type="RefSeq" id="WP_018212522.1">
    <property type="nucleotide sequence ID" value="NZ_LK996017.1"/>
</dbReference>
<dbReference type="PATRIC" id="fig|49338.4.peg.3529"/>
<dbReference type="NCBIfam" id="TIGR00486">
    <property type="entry name" value="YbgI_SA1388"/>
    <property type="match status" value="1"/>
</dbReference>
<evidence type="ECO:0000256" key="1">
    <source>
        <dbReference type="ARBA" id="ARBA00006964"/>
    </source>
</evidence>
<dbReference type="InterPro" id="IPR002678">
    <property type="entry name" value="DUF34/NIF3"/>
</dbReference>
<sequence>MPVSVGLIAQIIERVAPKAWAEEWDNVGLLVGDFAAPVERILVALDATPEVLQEAREKDVQLIAAHHPILFRALKNLRSDNQSARLPIQMIQSGIAYYAAHTNLDQSPLSSSWSLGRALELEKMEHLKLTHAEKLVKLVTFVPKDHAEAVRQALVNVGVGEGITGGPHASEYAECFFAVAGTGMFRPLDNAHPTIGEVGELTQVEEIRLESILPENRIDRAVKALQRAHPYEEPAYDLIPLYNRGVSRGYGVIGYLKVPESLGSFVRKLSAGLKKLAPASLAEEPKVRASGNPEQILRKIAIVNGSGGSFISQALFKGADLLITGDVDYHEVLDALEAGLPIMDMGHFWGEIPMVKTLAEQLKAEKALAGVEVIISQKMKSPWRELNS</sequence>
<dbReference type="InterPro" id="IPR015867">
    <property type="entry name" value="N-reg_PII/ATP_PRibTrfase_C"/>
</dbReference>
<dbReference type="GO" id="GO:0005737">
    <property type="term" value="C:cytoplasm"/>
    <property type="evidence" value="ECO:0007669"/>
    <property type="project" value="TreeGrafter"/>
</dbReference>
<dbReference type="PANTHER" id="PTHR13799">
    <property type="entry name" value="NGG1 INTERACTING FACTOR 3"/>
    <property type="match status" value="1"/>
</dbReference>
<dbReference type="InterPro" id="IPR036069">
    <property type="entry name" value="DUF34/NIF3_sf"/>
</dbReference>
<name>A0A098B455_DESHA</name>
<protein>
    <recommendedName>
        <fullName evidence="2 4">GTP cyclohydrolase 1 type 2 homolog</fullName>
    </recommendedName>
</protein>
<dbReference type="GO" id="GO:0046872">
    <property type="term" value="F:metal ion binding"/>
    <property type="evidence" value="ECO:0007669"/>
    <property type="project" value="UniProtKB-UniRule"/>
</dbReference>
<feature type="binding site" evidence="5">
    <location>
        <position position="347"/>
    </location>
    <ligand>
        <name>a divalent metal cation</name>
        <dbReference type="ChEBI" id="CHEBI:60240"/>
        <label>1</label>
    </ligand>
</feature>
<feature type="binding site" evidence="5">
    <location>
        <position position="351"/>
    </location>
    <ligand>
        <name>a divalent metal cation</name>
        <dbReference type="ChEBI" id="CHEBI:60240"/>
        <label>1</label>
    </ligand>
</feature>
<comment type="similarity">
    <text evidence="1 4">Belongs to the GTP cyclohydrolase I type 2/NIF3 family.</text>
</comment>
<feature type="binding site" evidence="5">
    <location>
        <position position="67"/>
    </location>
    <ligand>
        <name>a divalent metal cation</name>
        <dbReference type="ChEBI" id="CHEBI:60240"/>
        <label>1</label>
    </ligand>
</feature>
<dbReference type="Gene3D" id="3.40.1390.30">
    <property type="entry name" value="NIF3 (NGG1p interacting factor 3)-like"/>
    <property type="match status" value="1"/>
</dbReference>
<dbReference type="FunFam" id="3.40.1390.30:FF:000001">
    <property type="entry name" value="GTP cyclohydrolase 1 type 2"/>
    <property type="match status" value="1"/>
</dbReference>
<dbReference type="PIRSF" id="PIRSF037489">
    <property type="entry name" value="UCP037489_NIF3_YqfO"/>
    <property type="match status" value="1"/>
</dbReference>
<evidence type="ECO:0000256" key="2">
    <source>
        <dbReference type="ARBA" id="ARBA00022112"/>
    </source>
</evidence>
<accession>A0A098B455</accession>
<evidence type="ECO:0000313" key="6">
    <source>
        <dbReference type="EMBL" id="CDX03165.1"/>
    </source>
</evidence>
<dbReference type="AlphaFoldDB" id="A0A098B455"/>
<dbReference type="PANTHER" id="PTHR13799:SF14">
    <property type="entry name" value="GTP CYCLOHYDROLASE 1 TYPE 2 HOMOLOG"/>
    <property type="match status" value="1"/>
</dbReference>
<dbReference type="Gene3D" id="3.30.70.120">
    <property type="match status" value="1"/>
</dbReference>
<gene>
    <name evidence="6" type="ORF">DPCES_3278</name>
</gene>
<dbReference type="InterPro" id="IPR017221">
    <property type="entry name" value="DUF34/NIF3_bac"/>
</dbReference>
<reference evidence="6" key="1">
    <citation type="submission" date="2014-07" db="EMBL/GenBank/DDBJ databases">
        <authorList>
            <person name="Hornung V.Bastian."/>
        </authorList>
    </citation>
    <scope>NUCLEOTIDE SEQUENCE</scope>
    <source>
        <strain evidence="6">PCE-S</strain>
    </source>
</reference>
<dbReference type="SUPFAM" id="SSF102705">
    <property type="entry name" value="NIF3 (NGG1p interacting factor 3)-like"/>
    <property type="match status" value="1"/>
</dbReference>
<organism evidence="6">
    <name type="scientific">Desulfitobacterium hafniense</name>
    <name type="common">Desulfitobacterium frappieri</name>
    <dbReference type="NCBI Taxonomy" id="49338"/>
    <lineage>
        <taxon>Bacteria</taxon>
        <taxon>Bacillati</taxon>
        <taxon>Bacillota</taxon>
        <taxon>Clostridia</taxon>
        <taxon>Eubacteriales</taxon>
        <taxon>Desulfitobacteriaceae</taxon>
        <taxon>Desulfitobacterium</taxon>
    </lineage>
</organism>
<feature type="binding site" evidence="5">
    <location>
        <position position="105"/>
    </location>
    <ligand>
        <name>a divalent metal cation</name>
        <dbReference type="ChEBI" id="CHEBI:60240"/>
        <label>1</label>
    </ligand>
</feature>
<keyword evidence="3 4" id="KW-0479">Metal-binding</keyword>
<feature type="binding site" evidence="5">
    <location>
        <position position="66"/>
    </location>
    <ligand>
        <name>a divalent metal cation</name>
        <dbReference type="ChEBI" id="CHEBI:60240"/>
        <label>1</label>
    </ligand>
</feature>
<evidence type="ECO:0000256" key="5">
    <source>
        <dbReference type="PIRSR" id="PIRSR602678-1"/>
    </source>
</evidence>
<evidence type="ECO:0000256" key="3">
    <source>
        <dbReference type="ARBA" id="ARBA00022723"/>
    </source>
</evidence>